<dbReference type="InterPro" id="IPR011059">
    <property type="entry name" value="Metal-dep_hydrolase_composite"/>
</dbReference>
<dbReference type="InterPro" id="IPR032466">
    <property type="entry name" value="Metal_Hydrolase"/>
</dbReference>
<dbReference type="Proteomes" id="UP000037511">
    <property type="component" value="Unassembled WGS sequence"/>
</dbReference>
<dbReference type="GO" id="GO:0016814">
    <property type="term" value="F:hydrolase activity, acting on carbon-nitrogen (but not peptide) bonds, in cyclic amidines"/>
    <property type="evidence" value="ECO:0007669"/>
    <property type="project" value="TreeGrafter"/>
</dbReference>
<dbReference type="InterPro" id="IPR013108">
    <property type="entry name" value="Amidohydro_3"/>
</dbReference>
<comment type="caution">
    <text evidence="2">The sequence shown here is derived from an EMBL/GenBank/DDBJ whole genome shotgun (WGS) entry which is preliminary data.</text>
</comment>
<dbReference type="RefSeq" id="WP_050447192.1">
    <property type="nucleotide sequence ID" value="NZ_LGVG01000014.1"/>
</dbReference>
<feature type="domain" description="Amidohydrolase 3" evidence="1">
    <location>
        <begin position="45"/>
        <end position="389"/>
    </location>
</feature>
<evidence type="ECO:0000313" key="2">
    <source>
        <dbReference type="EMBL" id="KNE27248.1"/>
    </source>
</evidence>
<evidence type="ECO:0000259" key="1">
    <source>
        <dbReference type="Pfam" id="PF07969"/>
    </source>
</evidence>
<dbReference type="Pfam" id="PF07969">
    <property type="entry name" value="Amidohydro_3"/>
    <property type="match status" value="1"/>
</dbReference>
<dbReference type="CDD" id="cd01293">
    <property type="entry name" value="Bact_CD"/>
    <property type="match status" value="1"/>
</dbReference>
<organism evidence="2 3">
    <name type="scientific">Achromobacter spanius</name>
    <dbReference type="NCBI Taxonomy" id="217203"/>
    <lineage>
        <taxon>Bacteria</taxon>
        <taxon>Pseudomonadati</taxon>
        <taxon>Pseudomonadota</taxon>
        <taxon>Betaproteobacteria</taxon>
        <taxon>Burkholderiales</taxon>
        <taxon>Alcaligenaceae</taxon>
        <taxon>Achromobacter</taxon>
    </lineage>
</organism>
<proteinExistence type="predicted"/>
<gene>
    <name evidence="2" type="ORF">AFM18_12670</name>
</gene>
<sequence length="399" mass="42352">MTDLLLKNVRVVANNAADVVDVLVRAGRILQIQSGIQAPADLPVEDGGGALLLPGLVEGHTHLDKTNWDSPWYVNAVGPALTDRIENERAWRASTGHDAASHARALALAFLREGTTRIRSHVDVDTDAGLRHLDGVHATREALAGRMEIQTVAFPQSGLLVRPGTADLLDQALAQGADVLGGLDPSAIDRDPAQSLDVLFGLADKHGKPVDIHLHEPGELGAFTLDLILDRVQALGMQGKVVISHAFCLGGIDAKRLEGLLKRLATLDVAVLTTAPPSRPVPSVRACREAGVTIFGGNDGIRDTWTPYGSPDMLARAMMIGLRNDLRRDDEVEWAFDCVTGAAARACGFADYGLMPGARADLVLVDASCVAEAVVTRKPRRLVVTHGVVAARNGQDAIA</sequence>
<dbReference type="Gene3D" id="2.30.40.10">
    <property type="entry name" value="Urease, subunit C, domain 1"/>
    <property type="match status" value="1"/>
</dbReference>
<reference evidence="2 3" key="1">
    <citation type="submission" date="2015-07" db="EMBL/GenBank/DDBJ databases">
        <title>Draft genome of Achromobacter spanius.</title>
        <authorList>
            <person name="Wang X."/>
        </authorList>
    </citation>
    <scope>NUCLEOTIDE SEQUENCE [LARGE SCALE GENOMIC DNA]</scope>
    <source>
        <strain evidence="2 3">CGMCC9173</strain>
    </source>
</reference>
<dbReference type="PANTHER" id="PTHR32027">
    <property type="entry name" value="CYTOSINE DEAMINASE"/>
    <property type="match status" value="1"/>
</dbReference>
<protein>
    <submittedName>
        <fullName evidence="2">Cytosine deaminase</fullName>
    </submittedName>
</protein>
<dbReference type="NCBIfam" id="NF004636">
    <property type="entry name" value="PRK05985.1"/>
    <property type="match status" value="1"/>
</dbReference>
<dbReference type="Gene3D" id="3.20.20.140">
    <property type="entry name" value="Metal-dependent hydrolases"/>
    <property type="match status" value="1"/>
</dbReference>
<accession>A0AAW3I7C2</accession>
<evidence type="ECO:0000313" key="3">
    <source>
        <dbReference type="Proteomes" id="UP000037511"/>
    </source>
</evidence>
<dbReference type="InterPro" id="IPR052349">
    <property type="entry name" value="Metallo-hydrolase_Enzymes"/>
</dbReference>
<dbReference type="SUPFAM" id="SSF51338">
    <property type="entry name" value="Composite domain of metallo-dependent hydrolases"/>
    <property type="match status" value="1"/>
</dbReference>
<dbReference type="AlphaFoldDB" id="A0AAW3I7C2"/>
<dbReference type="EMBL" id="LGVG01000014">
    <property type="protein sequence ID" value="KNE27248.1"/>
    <property type="molecule type" value="Genomic_DNA"/>
</dbReference>
<dbReference type="PANTHER" id="PTHR32027:SF9">
    <property type="entry name" value="BLL3847 PROTEIN"/>
    <property type="match status" value="1"/>
</dbReference>
<name>A0AAW3I7C2_9BURK</name>
<dbReference type="SUPFAM" id="SSF51556">
    <property type="entry name" value="Metallo-dependent hydrolases"/>
    <property type="match status" value="1"/>
</dbReference>